<comment type="similarity">
    <text evidence="2">Belongs to the dGTPase family. Type 2 subfamily.</text>
</comment>
<feature type="region of interest" description="Disordered" evidence="3">
    <location>
        <begin position="1"/>
        <end position="32"/>
    </location>
</feature>
<sequence>MVFPSAPYAQNAAASRGRRHDEPESRTRTPFARDRDRIIHTTAFRRLKEKTQVFVAHEGDHYRTRLTHSLEVAQIARSVAAALGLEADLAETIALAHDLGHPPFGHAGEDELDSAMQPFGGFDHNVQTFRVVTRLERRYPRWDGLNLTWETLEGIIKHNGPVTARLERPSWSAVAEFDRGYSLELGGWASAEAQVAALADDIAYNNHDVDDGLVAGMFTLADLMDVPLIGPILHGVKRDYPDLDPAILRMEAVRRMIGAMVDDVIAETTRRVAQTGVASADAVRALDHALVAFSRPMLEDLSALREFLMNRMYRHWRVNRTRSQARRILAEMFQLFMTEPDVLPADIYAALEGRDEASRARAVCDYIGGMTDRFAIEEHRRLFQLEAWT</sequence>
<dbReference type="OrthoDB" id="9803619at2"/>
<dbReference type="GO" id="GO:0008832">
    <property type="term" value="F:dGTPase activity"/>
    <property type="evidence" value="ECO:0007669"/>
    <property type="project" value="TreeGrafter"/>
</dbReference>
<dbReference type="NCBIfam" id="NF002326">
    <property type="entry name" value="PRK01286.1-1"/>
    <property type="match status" value="1"/>
</dbReference>
<proteinExistence type="inferred from homology"/>
<dbReference type="NCBIfam" id="TIGR01353">
    <property type="entry name" value="dGTP_triPase"/>
    <property type="match status" value="1"/>
</dbReference>
<dbReference type="Gene3D" id="1.10.3210.10">
    <property type="entry name" value="Hypothetical protein af1432"/>
    <property type="match status" value="1"/>
</dbReference>
<evidence type="ECO:0000259" key="4">
    <source>
        <dbReference type="PROSITE" id="PS51831"/>
    </source>
</evidence>
<evidence type="ECO:0000256" key="1">
    <source>
        <dbReference type="ARBA" id="ARBA00022801"/>
    </source>
</evidence>
<dbReference type="Pfam" id="PF13286">
    <property type="entry name" value="HD_assoc"/>
    <property type="match status" value="1"/>
</dbReference>
<gene>
    <name evidence="5" type="ORF">HYN04_07850</name>
</gene>
<dbReference type="SUPFAM" id="SSF109604">
    <property type="entry name" value="HD-domain/PDEase-like"/>
    <property type="match status" value="1"/>
</dbReference>
<evidence type="ECO:0000256" key="3">
    <source>
        <dbReference type="SAM" id="MobiDB-lite"/>
    </source>
</evidence>
<feature type="domain" description="HD" evidence="4">
    <location>
        <begin position="65"/>
        <end position="205"/>
    </location>
</feature>
<dbReference type="InterPro" id="IPR006261">
    <property type="entry name" value="dGTPase"/>
</dbReference>
<dbReference type="CDD" id="cd00077">
    <property type="entry name" value="HDc"/>
    <property type="match status" value="1"/>
</dbReference>
<evidence type="ECO:0000256" key="2">
    <source>
        <dbReference type="HAMAP-Rule" id="MF_01212"/>
    </source>
</evidence>
<feature type="compositionally biased region" description="Basic and acidic residues" evidence="3">
    <location>
        <begin position="19"/>
        <end position="32"/>
    </location>
</feature>
<protein>
    <recommendedName>
        <fullName evidence="2">Deoxyguanosinetriphosphate triphosphohydrolase-like protein</fullName>
    </recommendedName>
</protein>
<dbReference type="Proteomes" id="UP000247763">
    <property type="component" value="Chromosome"/>
</dbReference>
<dbReference type="KEGG" id="phb:HYN04_07850"/>
<organism evidence="5 6">
    <name type="scientific">Phenylobacterium parvum</name>
    <dbReference type="NCBI Taxonomy" id="2201350"/>
    <lineage>
        <taxon>Bacteria</taxon>
        <taxon>Pseudomonadati</taxon>
        <taxon>Pseudomonadota</taxon>
        <taxon>Alphaproteobacteria</taxon>
        <taxon>Caulobacterales</taxon>
        <taxon>Caulobacteraceae</taxon>
        <taxon>Phenylobacterium</taxon>
    </lineage>
</organism>
<dbReference type="InterPro" id="IPR023023">
    <property type="entry name" value="dNTPase_2"/>
</dbReference>
<dbReference type="InterPro" id="IPR006674">
    <property type="entry name" value="HD_domain"/>
</dbReference>
<dbReference type="InterPro" id="IPR003607">
    <property type="entry name" value="HD/PDEase_dom"/>
</dbReference>
<dbReference type="InterPro" id="IPR026875">
    <property type="entry name" value="PHydrolase_assoc_dom"/>
</dbReference>
<keyword evidence="1 2" id="KW-0378">Hydrolase</keyword>
<dbReference type="RefSeq" id="WP_110450250.1">
    <property type="nucleotide sequence ID" value="NZ_CP029479.1"/>
</dbReference>
<dbReference type="PANTHER" id="PTHR11373:SF43">
    <property type="entry name" value="DEOXYGUANOSINETRIPHOSPHATE TRIPHOSPHOHYDROLASE-LIKE PROTEIN"/>
    <property type="match status" value="1"/>
</dbReference>
<keyword evidence="6" id="KW-1185">Reference proteome</keyword>
<dbReference type="Pfam" id="PF01966">
    <property type="entry name" value="HD"/>
    <property type="match status" value="1"/>
</dbReference>
<dbReference type="EMBL" id="CP029479">
    <property type="protein sequence ID" value="AWM77683.1"/>
    <property type="molecule type" value="Genomic_DNA"/>
</dbReference>
<dbReference type="PROSITE" id="PS51831">
    <property type="entry name" value="HD"/>
    <property type="match status" value="1"/>
</dbReference>
<accession>A0A2Z3HMH6</accession>
<dbReference type="InterPro" id="IPR050135">
    <property type="entry name" value="dGTPase-like"/>
</dbReference>
<evidence type="ECO:0000313" key="6">
    <source>
        <dbReference type="Proteomes" id="UP000247763"/>
    </source>
</evidence>
<name>A0A2Z3HMH6_9CAUL</name>
<dbReference type="AlphaFoldDB" id="A0A2Z3HMH6"/>
<dbReference type="GO" id="GO:0006203">
    <property type="term" value="P:dGTP catabolic process"/>
    <property type="evidence" value="ECO:0007669"/>
    <property type="project" value="TreeGrafter"/>
</dbReference>
<dbReference type="NCBIfam" id="NF002328">
    <property type="entry name" value="PRK01286.1-3"/>
    <property type="match status" value="1"/>
</dbReference>
<dbReference type="SMART" id="SM00471">
    <property type="entry name" value="HDc"/>
    <property type="match status" value="1"/>
</dbReference>
<reference evidence="6" key="1">
    <citation type="submission" date="2018-05" db="EMBL/GenBank/DDBJ databases">
        <title>Genome sequencing of Phenylobacterium sp. HYN0004.</title>
        <authorList>
            <person name="Yi H."/>
            <person name="Baek C."/>
        </authorList>
    </citation>
    <scope>NUCLEOTIDE SEQUENCE [LARGE SCALE GENOMIC DNA]</scope>
    <source>
        <strain evidence="6">HYN0004</strain>
    </source>
</reference>
<dbReference type="PANTHER" id="PTHR11373">
    <property type="entry name" value="DEOXYNUCLEOSIDE TRIPHOSPHATE TRIPHOSPHOHYDROLASE"/>
    <property type="match status" value="1"/>
</dbReference>
<evidence type="ECO:0000313" key="5">
    <source>
        <dbReference type="EMBL" id="AWM77683.1"/>
    </source>
</evidence>
<dbReference type="HAMAP" id="MF_01212">
    <property type="entry name" value="dGTPase_type2"/>
    <property type="match status" value="1"/>
</dbReference>